<protein>
    <submittedName>
        <fullName evidence="1">Uncharacterized protein</fullName>
    </submittedName>
</protein>
<accession>A0A5M3Q3F2</accession>
<dbReference type="EMBL" id="BGZI01000020">
    <property type="protein sequence ID" value="GBO89180.1"/>
    <property type="molecule type" value="Genomic_DNA"/>
</dbReference>
<dbReference type="RefSeq" id="WP_136631113.1">
    <property type="nucleotide sequence ID" value="NZ_BGZI01000020.1"/>
</dbReference>
<gene>
    <name evidence="1" type="ORF">MSSD14B_28480</name>
</gene>
<dbReference type="Proteomes" id="UP000387223">
    <property type="component" value="Unassembled WGS sequence"/>
</dbReference>
<sequence>MNRPTHKISTTMIFEALEMLADQNELEDRDPALQTVKTPVWAAKIRDAVNEALTTDREPSVTVTPELADYANESLSDAAASAQEGGRFLPTAWHNLISGAYSQYLKDAGEDEANTDFSAETLATMSTHELDSSKVISFLRFQQDRDFEHVSTLPAEYEHLVEGINVTDYCVTYPGPSLLGYDPNTGEAWFQDYKEEFRGPLEEIERKFYLWAIVEGDLAA</sequence>
<proteinExistence type="predicted"/>
<reference evidence="1 2" key="1">
    <citation type="journal article" date="2019" name="J. Gen. Appl. Microbiol.">
        <title>Aerobic degradation of cis-dichloroethene by the marine bacterium Marinobacter salsuginis strain 5N-3.</title>
        <authorList>
            <person name="Inoue Y."/>
            <person name="Fukunaga Y."/>
            <person name="Katsumata H."/>
            <person name="Ohji S."/>
            <person name="Hosoyama A."/>
            <person name="Mori K."/>
            <person name="Ando K."/>
        </authorList>
    </citation>
    <scope>NUCLEOTIDE SEQUENCE [LARGE SCALE GENOMIC DNA]</scope>
    <source>
        <strain evidence="1 2">NBRC 109114</strain>
    </source>
</reference>
<evidence type="ECO:0000313" key="2">
    <source>
        <dbReference type="Proteomes" id="UP000387223"/>
    </source>
</evidence>
<comment type="caution">
    <text evidence="1">The sequence shown here is derived from an EMBL/GenBank/DDBJ whole genome shotgun (WGS) entry which is preliminary data.</text>
</comment>
<organism evidence="1 2">
    <name type="scientific">Marinobacter salsuginis</name>
    <dbReference type="NCBI Taxonomy" id="418719"/>
    <lineage>
        <taxon>Bacteria</taxon>
        <taxon>Pseudomonadati</taxon>
        <taxon>Pseudomonadota</taxon>
        <taxon>Gammaproteobacteria</taxon>
        <taxon>Pseudomonadales</taxon>
        <taxon>Marinobacteraceae</taxon>
        <taxon>Marinobacter</taxon>
    </lineage>
</organism>
<dbReference type="AlphaFoldDB" id="A0A5M3Q3F2"/>
<evidence type="ECO:0000313" key="1">
    <source>
        <dbReference type="EMBL" id="GBO89180.1"/>
    </source>
</evidence>
<name>A0A5M3Q3F2_9GAMM</name>